<dbReference type="InterPro" id="IPR015500">
    <property type="entry name" value="Peptidase_S8_subtilisin-rel"/>
</dbReference>
<feature type="domain" description="Inhibitor I9" evidence="10">
    <location>
        <begin position="30"/>
        <end position="106"/>
    </location>
</feature>
<dbReference type="AlphaFoldDB" id="A0A0A1TDZ1"/>
<reference evidence="11 12" key="1">
    <citation type="journal article" date="2015" name="Genome Announc.">
        <title>Draft Genome Sequence and Gene Annotation of the Entomopathogenic Fungus Verticillium hemipterigenum.</title>
        <authorList>
            <person name="Horn F."/>
            <person name="Habel A."/>
            <person name="Scharf D.H."/>
            <person name="Dworschak J."/>
            <person name="Brakhage A.A."/>
            <person name="Guthke R."/>
            <person name="Hertweck C."/>
            <person name="Linde J."/>
        </authorList>
    </citation>
    <scope>NUCLEOTIDE SEQUENCE [LARGE SCALE GENOMIC DNA]</scope>
</reference>
<dbReference type="PANTHER" id="PTHR43806">
    <property type="entry name" value="PEPTIDASE S8"/>
    <property type="match status" value="1"/>
</dbReference>
<dbReference type="PROSITE" id="PS00136">
    <property type="entry name" value="SUBTILASE_ASP"/>
    <property type="match status" value="1"/>
</dbReference>
<dbReference type="FunFam" id="3.40.50.200:FF:000007">
    <property type="entry name" value="Subtilisin-like serine protease"/>
    <property type="match status" value="1"/>
</dbReference>
<feature type="chain" id="PRO_5001979555" description="Alkaline proteinase" evidence="8">
    <location>
        <begin position="21"/>
        <end position="399"/>
    </location>
</feature>
<dbReference type="EMBL" id="CDHN01000002">
    <property type="protein sequence ID" value="CEJ87205.1"/>
    <property type="molecule type" value="Genomic_DNA"/>
</dbReference>
<keyword evidence="2 6" id="KW-0645">Protease</keyword>
<dbReference type="PROSITE" id="PS00138">
    <property type="entry name" value="SUBTILASE_SER"/>
    <property type="match status" value="1"/>
</dbReference>
<dbReference type="InterPro" id="IPR034193">
    <property type="entry name" value="PCSK9_ProteinaseK-like"/>
</dbReference>
<comment type="similarity">
    <text evidence="1 6 7">Belongs to the peptidase S8 family.</text>
</comment>
<evidence type="ECO:0000313" key="12">
    <source>
        <dbReference type="Proteomes" id="UP000039046"/>
    </source>
</evidence>
<dbReference type="CDD" id="cd04077">
    <property type="entry name" value="Peptidases_S8_PCSK9_ProteinaseK_like"/>
    <property type="match status" value="1"/>
</dbReference>
<keyword evidence="5 6" id="KW-0720">Serine protease</keyword>
<dbReference type="InterPro" id="IPR023828">
    <property type="entry name" value="Peptidase_S8_Ser-AS"/>
</dbReference>
<feature type="signal peptide" evidence="8">
    <location>
        <begin position="1"/>
        <end position="20"/>
    </location>
</feature>
<dbReference type="Pfam" id="PF05922">
    <property type="entry name" value="Inhibitor_I9"/>
    <property type="match status" value="1"/>
</dbReference>
<proteinExistence type="inferred from homology"/>
<protein>
    <recommendedName>
        <fullName evidence="13">Alkaline proteinase</fullName>
    </recommendedName>
</protein>
<dbReference type="HOGENOM" id="CLU_011263_1_4_1"/>
<evidence type="ECO:0000256" key="2">
    <source>
        <dbReference type="ARBA" id="ARBA00022670"/>
    </source>
</evidence>
<dbReference type="PRINTS" id="PR00723">
    <property type="entry name" value="SUBTILISIN"/>
</dbReference>
<dbReference type="InterPro" id="IPR022398">
    <property type="entry name" value="Peptidase_S8_His-AS"/>
</dbReference>
<dbReference type="OrthoDB" id="206201at2759"/>
<dbReference type="InterPro" id="IPR050131">
    <property type="entry name" value="Peptidase_S8_subtilisin-like"/>
</dbReference>
<evidence type="ECO:0000256" key="8">
    <source>
        <dbReference type="SAM" id="SignalP"/>
    </source>
</evidence>
<sequence>MVNFKNIASALLAALPLGLAAPAPASNNGYIITLKKDIAATGIESHIEWVNHVHARSLGRRDLNLAGVEKTYNVGNFHGYAGAFDDATIAEIRNNPDVAAVEVDGVITMFDLTTQSGATHGLGTISHRESGSTQYNYDSSAGEGTYAYVVDSGIRLDHVEFSGRATNGYNAYGGTFTDQNGHGTHVAGTIGSNTYGVAKKTNVIAVKVFGSGSTTSNSIILDGLQWAINDIVQKGRQTRAVINMSLGGSASTATDNMVKSAFDSGVLCVVAAGNENQNAGNISPARSPYALTVAAVNAQWTRWFWNSRQASNYGSVVDIHAPGEEVLSLAISSNTATVSLTGTSMASPHVAGLAVYLMALENLTTPTATKNRIIALGTKNKVINNVSGTVNLLSYNGNQ</sequence>
<dbReference type="Proteomes" id="UP000039046">
    <property type="component" value="Unassembled WGS sequence"/>
</dbReference>
<evidence type="ECO:0000256" key="5">
    <source>
        <dbReference type="ARBA" id="ARBA00022825"/>
    </source>
</evidence>
<dbReference type="Gene3D" id="3.40.50.200">
    <property type="entry name" value="Peptidase S8/S53 domain"/>
    <property type="match status" value="1"/>
</dbReference>
<accession>A0A0A1TDZ1</accession>
<evidence type="ECO:0008006" key="13">
    <source>
        <dbReference type="Google" id="ProtNLM"/>
    </source>
</evidence>
<dbReference type="InterPro" id="IPR010259">
    <property type="entry name" value="S8pro/Inhibitor_I9"/>
</dbReference>
<evidence type="ECO:0000256" key="1">
    <source>
        <dbReference type="ARBA" id="ARBA00011073"/>
    </source>
</evidence>
<evidence type="ECO:0000259" key="10">
    <source>
        <dbReference type="Pfam" id="PF05922"/>
    </source>
</evidence>
<dbReference type="InterPro" id="IPR036852">
    <property type="entry name" value="Peptidase_S8/S53_dom_sf"/>
</dbReference>
<dbReference type="GO" id="GO:0005576">
    <property type="term" value="C:extracellular region"/>
    <property type="evidence" value="ECO:0007669"/>
    <property type="project" value="UniProtKB-ARBA"/>
</dbReference>
<dbReference type="STRING" id="1531966.A0A0A1TDZ1"/>
<evidence type="ECO:0000313" key="11">
    <source>
        <dbReference type="EMBL" id="CEJ87205.1"/>
    </source>
</evidence>
<organism evidence="11 12">
    <name type="scientific">[Torrubiella] hemipterigena</name>
    <dbReference type="NCBI Taxonomy" id="1531966"/>
    <lineage>
        <taxon>Eukaryota</taxon>
        <taxon>Fungi</taxon>
        <taxon>Dikarya</taxon>
        <taxon>Ascomycota</taxon>
        <taxon>Pezizomycotina</taxon>
        <taxon>Sordariomycetes</taxon>
        <taxon>Hypocreomycetidae</taxon>
        <taxon>Hypocreales</taxon>
        <taxon>Clavicipitaceae</taxon>
        <taxon>Clavicipitaceae incertae sedis</taxon>
        <taxon>'Torrubiella' clade</taxon>
    </lineage>
</organism>
<feature type="domain" description="Peptidase S8/S53" evidence="9">
    <location>
        <begin position="144"/>
        <end position="374"/>
    </location>
</feature>
<evidence type="ECO:0000256" key="7">
    <source>
        <dbReference type="RuleBase" id="RU003355"/>
    </source>
</evidence>
<dbReference type="Pfam" id="PF00082">
    <property type="entry name" value="Peptidase_S8"/>
    <property type="match status" value="1"/>
</dbReference>
<dbReference type="InterPro" id="IPR023827">
    <property type="entry name" value="Peptidase_S8_Asp-AS"/>
</dbReference>
<feature type="active site" description="Charge relay system" evidence="6">
    <location>
        <position position="182"/>
    </location>
</feature>
<dbReference type="GO" id="GO:0004252">
    <property type="term" value="F:serine-type endopeptidase activity"/>
    <property type="evidence" value="ECO:0007669"/>
    <property type="project" value="UniProtKB-UniRule"/>
</dbReference>
<evidence type="ECO:0000259" key="9">
    <source>
        <dbReference type="Pfam" id="PF00082"/>
    </source>
</evidence>
<evidence type="ECO:0000256" key="6">
    <source>
        <dbReference type="PROSITE-ProRule" id="PRU01240"/>
    </source>
</evidence>
<keyword evidence="12" id="KW-1185">Reference proteome</keyword>
<dbReference type="GO" id="GO:0006508">
    <property type="term" value="P:proteolysis"/>
    <property type="evidence" value="ECO:0007669"/>
    <property type="project" value="UniProtKB-KW"/>
</dbReference>
<evidence type="ECO:0000256" key="4">
    <source>
        <dbReference type="ARBA" id="ARBA00022801"/>
    </source>
</evidence>
<dbReference type="InterPro" id="IPR037045">
    <property type="entry name" value="S8pro/Inhibitor_I9_sf"/>
</dbReference>
<dbReference type="PROSITE" id="PS51892">
    <property type="entry name" value="SUBTILASE"/>
    <property type="match status" value="1"/>
</dbReference>
<keyword evidence="4 6" id="KW-0378">Hydrolase</keyword>
<keyword evidence="3 8" id="KW-0732">Signal</keyword>
<evidence type="ECO:0000256" key="3">
    <source>
        <dbReference type="ARBA" id="ARBA00022729"/>
    </source>
</evidence>
<dbReference type="SUPFAM" id="SSF54897">
    <property type="entry name" value="Protease propeptides/inhibitors"/>
    <property type="match status" value="1"/>
</dbReference>
<dbReference type="SUPFAM" id="SSF52743">
    <property type="entry name" value="Subtilisin-like"/>
    <property type="match status" value="1"/>
</dbReference>
<dbReference type="PANTHER" id="PTHR43806:SF58">
    <property type="entry name" value="ALKALINE PROTEASE 1-RELATED"/>
    <property type="match status" value="1"/>
</dbReference>
<name>A0A0A1TDZ1_9HYPO</name>
<dbReference type="PROSITE" id="PS00137">
    <property type="entry name" value="SUBTILASE_HIS"/>
    <property type="match status" value="1"/>
</dbReference>
<gene>
    <name evidence="11" type="ORF">VHEMI04338</name>
</gene>
<dbReference type="Gene3D" id="3.30.70.80">
    <property type="entry name" value="Peptidase S8 propeptide/proteinase inhibitor I9"/>
    <property type="match status" value="1"/>
</dbReference>
<feature type="active site" description="Charge relay system" evidence="6">
    <location>
        <position position="344"/>
    </location>
</feature>
<dbReference type="InterPro" id="IPR000209">
    <property type="entry name" value="Peptidase_S8/S53_dom"/>
</dbReference>
<feature type="active site" description="Charge relay system" evidence="6">
    <location>
        <position position="151"/>
    </location>
</feature>